<keyword evidence="5" id="KW-0269">Exonuclease</keyword>
<dbReference type="Proteomes" id="UP001221757">
    <property type="component" value="Unassembled WGS sequence"/>
</dbReference>
<dbReference type="InterPro" id="IPR002562">
    <property type="entry name" value="3'-5'_exonuclease_dom"/>
</dbReference>
<keyword evidence="3" id="KW-0479">Metal-binding</keyword>
<keyword evidence="2" id="KW-0540">Nuclease</keyword>
<gene>
    <name evidence="12" type="ORF">B0H17DRAFT_1216854</name>
</gene>
<reference evidence="12" key="1">
    <citation type="submission" date="2023-03" db="EMBL/GenBank/DDBJ databases">
        <title>Massive genome expansion in bonnet fungi (Mycena s.s.) driven by repeated elements and novel gene families across ecological guilds.</title>
        <authorList>
            <consortium name="Lawrence Berkeley National Laboratory"/>
            <person name="Harder C.B."/>
            <person name="Miyauchi S."/>
            <person name="Viragh M."/>
            <person name="Kuo A."/>
            <person name="Thoen E."/>
            <person name="Andreopoulos B."/>
            <person name="Lu D."/>
            <person name="Skrede I."/>
            <person name="Drula E."/>
            <person name="Henrissat B."/>
            <person name="Morin E."/>
            <person name="Kohler A."/>
            <person name="Barry K."/>
            <person name="LaButti K."/>
            <person name="Morin E."/>
            <person name="Salamov A."/>
            <person name="Lipzen A."/>
            <person name="Mereny Z."/>
            <person name="Hegedus B."/>
            <person name="Baldrian P."/>
            <person name="Stursova M."/>
            <person name="Weitz H."/>
            <person name="Taylor A."/>
            <person name="Grigoriev I.V."/>
            <person name="Nagy L.G."/>
            <person name="Martin F."/>
            <person name="Kauserud H."/>
        </authorList>
    </citation>
    <scope>NUCLEOTIDE SEQUENCE</scope>
    <source>
        <strain evidence="12">CBHHK067</strain>
    </source>
</reference>
<name>A0AAD7FT79_MYCRO</name>
<dbReference type="SUPFAM" id="SSF53098">
    <property type="entry name" value="Ribonuclease H-like"/>
    <property type="match status" value="1"/>
</dbReference>
<proteinExistence type="predicted"/>
<dbReference type="SMART" id="SM00474">
    <property type="entry name" value="35EXOc"/>
    <property type="match status" value="1"/>
</dbReference>
<dbReference type="PANTHER" id="PTHR13620:SF109">
    <property type="entry name" value="3'-5' EXONUCLEASE"/>
    <property type="match status" value="1"/>
</dbReference>
<keyword evidence="6" id="KW-0460">Magnesium</keyword>
<evidence type="ECO:0000256" key="1">
    <source>
        <dbReference type="ARBA" id="ARBA00004123"/>
    </source>
</evidence>
<evidence type="ECO:0000256" key="4">
    <source>
        <dbReference type="ARBA" id="ARBA00022801"/>
    </source>
</evidence>
<feature type="region of interest" description="Disordered" evidence="10">
    <location>
        <begin position="1"/>
        <end position="30"/>
    </location>
</feature>
<evidence type="ECO:0000256" key="3">
    <source>
        <dbReference type="ARBA" id="ARBA00022723"/>
    </source>
</evidence>
<feature type="compositionally biased region" description="Basic and acidic residues" evidence="10">
    <location>
        <begin position="7"/>
        <end position="24"/>
    </location>
</feature>
<evidence type="ECO:0000313" key="13">
    <source>
        <dbReference type="Proteomes" id="UP001221757"/>
    </source>
</evidence>
<dbReference type="GO" id="GO:0046872">
    <property type="term" value="F:metal ion binding"/>
    <property type="evidence" value="ECO:0007669"/>
    <property type="project" value="UniProtKB-KW"/>
</dbReference>
<dbReference type="EMBL" id="JARKIE010000443">
    <property type="protein sequence ID" value="KAJ7638103.1"/>
    <property type="molecule type" value="Genomic_DNA"/>
</dbReference>
<evidence type="ECO:0000313" key="12">
    <source>
        <dbReference type="EMBL" id="KAJ7638103.1"/>
    </source>
</evidence>
<keyword evidence="4" id="KW-0378">Hydrolase</keyword>
<dbReference type="PANTHER" id="PTHR13620">
    <property type="entry name" value="3-5 EXONUCLEASE"/>
    <property type="match status" value="1"/>
</dbReference>
<evidence type="ECO:0000256" key="7">
    <source>
        <dbReference type="ARBA" id="ARBA00023242"/>
    </source>
</evidence>
<keyword evidence="7" id="KW-0539">Nucleus</keyword>
<evidence type="ECO:0000256" key="9">
    <source>
        <dbReference type="ARBA" id="ARBA00042761"/>
    </source>
</evidence>
<evidence type="ECO:0000259" key="11">
    <source>
        <dbReference type="SMART" id="SM00474"/>
    </source>
</evidence>
<dbReference type="GO" id="GO:0006139">
    <property type="term" value="P:nucleobase-containing compound metabolic process"/>
    <property type="evidence" value="ECO:0007669"/>
    <property type="project" value="InterPro"/>
</dbReference>
<comment type="caution">
    <text evidence="12">The sequence shown here is derived from an EMBL/GenBank/DDBJ whole genome shotgun (WGS) entry which is preliminary data.</text>
</comment>
<dbReference type="GO" id="GO:0005634">
    <property type="term" value="C:nucleus"/>
    <property type="evidence" value="ECO:0007669"/>
    <property type="project" value="UniProtKB-SubCell"/>
</dbReference>
<dbReference type="Gene3D" id="3.30.420.10">
    <property type="entry name" value="Ribonuclease H-like superfamily/Ribonuclease H"/>
    <property type="match status" value="1"/>
</dbReference>
<dbReference type="GO" id="GO:0003676">
    <property type="term" value="F:nucleic acid binding"/>
    <property type="evidence" value="ECO:0007669"/>
    <property type="project" value="InterPro"/>
</dbReference>
<evidence type="ECO:0000256" key="10">
    <source>
        <dbReference type="SAM" id="MobiDB-lite"/>
    </source>
</evidence>
<accession>A0AAD7FT79</accession>
<evidence type="ECO:0000256" key="5">
    <source>
        <dbReference type="ARBA" id="ARBA00022839"/>
    </source>
</evidence>
<keyword evidence="13" id="KW-1185">Reference proteome</keyword>
<evidence type="ECO:0000256" key="8">
    <source>
        <dbReference type="ARBA" id="ARBA00040531"/>
    </source>
</evidence>
<dbReference type="InterPro" id="IPR012337">
    <property type="entry name" value="RNaseH-like_sf"/>
</dbReference>
<dbReference type="GO" id="GO:0008408">
    <property type="term" value="F:3'-5' exonuclease activity"/>
    <property type="evidence" value="ECO:0007669"/>
    <property type="project" value="InterPro"/>
</dbReference>
<evidence type="ECO:0000256" key="2">
    <source>
        <dbReference type="ARBA" id="ARBA00022722"/>
    </source>
</evidence>
<dbReference type="AlphaFoldDB" id="A0AAD7FT79"/>
<dbReference type="InterPro" id="IPR036397">
    <property type="entry name" value="RNaseH_sf"/>
</dbReference>
<evidence type="ECO:0000256" key="6">
    <source>
        <dbReference type="ARBA" id="ARBA00022842"/>
    </source>
</evidence>
<comment type="subcellular location">
    <subcellularLocation>
        <location evidence="1">Nucleus</location>
    </subcellularLocation>
</comment>
<feature type="domain" description="3'-5' exonuclease" evidence="11">
    <location>
        <begin position="76"/>
        <end position="252"/>
    </location>
</feature>
<dbReference type="InterPro" id="IPR051132">
    <property type="entry name" value="3-5_Exonuclease_domain"/>
</dbReference>
<protein>
    <recommendedName>
        <fullName evidence="8">3'-5' exonuclease</fullName>
    </recommendedName>
    <alternativeName>
        <fullName evidence="9">Werner Syndrome-like exonuclease</fullName>
    </alternativeName>
</protein>
<organism evidence="12 13">
    <name type="scientific">Mycena rosella</name>
    <name type="common">Pink bonnet</name>
    <name type="synonym">Agaricus rosellus</name>
    <dbReference type="NCBI Taxonomy" id="1033263"/>
    <lineage>
        <taxon>Eukaryota</taxon>
        <taxon>Fungi</taxon>
        <taxon>Dikarya</taxon>
        <taxon>Basidiomycota</taxon>
        <taxon>Agaricomycotina</taxon>
        <taxon>Agaricomycetes</taxon>
        <taxon>Agaricomycetidae</taxon>
        <taxon>Agaricales</taxon>
        <taxon>Marasmiineae</taxon>
        <taxon>Mycenaceae</taxon>
        <taxon>Mycena</taxon>
    </lineage>
</organism>
<dbReference type="Pfam" id="PF01612">
    <property type="entry name" value="DNA_pol_A_exo1"/>
    <property type="match status" value="1"/>
</dbReference>
<sequence>MNADANNKSDEPVAPKGKDEDDKTLAGLQPFPRKHTTIRVETEAHANVVLRIIRDGEIGFDTEFTERRPTREEKMIEERFSKGSALRKTALLGWQIVELGSHNKFPVAWKNIGLRLIQVARDNELWVQDMWKIQAIPKELKRILQSPYIKKTGGGVIRDIQVVWDDLRLEMRNLVDVGMMAKLLLAEKYPKMAYGNLALKTSVEDVLGFELSKDLSASNWAASVISDEQTEYAALDAISSLRLYEVLEDALERKRREIGQDIPDAWYSFNSRSGEPTRRKPAADGSEIVWRMSDCTWYAGGKFQGYP</sequence>